<dbReference type="Proteomes" id="UP001162156">
    <property type="component" value="Unassembled WGS sequence"/>
</dbReference>
<organism evidence="2 3">
    <name type="scientific">Rhamnusium bicolor</name>
    <dbReference type="NCBI Taxonomy" id="1586634"/>
    <lineage>
        <taxon>Eukaryota</taxon>
        <taxon>Metazoa</taxon>
        <taxon>Ecdysozoa</taxon>
        <taxon>Arthropoda</taxon>
        <taxon>Hexapoda</taxon>
        <taxon>Insecta</taxon>
        <taxon>Pterygota</taxon>
        <taxon>Neoptera</taxon>
        <taxon>Endopterygota</taxon>
        <taxon>Coleoptera</taxon>
        <taxon>Polyphaga</taxon>
        <taxon>Cucujiformia</taxon>
        <taxon>Chrysomeloidea</taxon>
        <taxon>Cerambycidae</taxon>
        <taxon>Lepturinae</taxon>
        <taxon>Rhagiini</taxon>
        <taxon>Rhamnusium</taxon>
    </lineage>
</organism>
<evidence type="ECO:0000313" key="2">
    <source>
        <dbReference type="EMBL" id="KAJ8953297.1"/>
    </source>
</evidence>
<name>A0AAV8YQT8_9CUCU</name>
<evidence type="ECO:0000256" key="1">
    <source>
        <dbReference type="SAM" id="MobiDB-lite"/>
    </source>
</evidence>
<proteinExistence type="predicted"/>
<dbReference type="AlphaFoldDB" id="A0AAV8YQT8"/>
<dbReference type="PANTHER" id="PTHR33223:SF6">
    <property type="entry name" value="CCHC-TYPE DOMAIN-CONTAINING PROTEIN"/>
    <property type="match status" value="1"/>
</dbReference>
<feature type="compositionally biased region" description="Polar residues" evidence="1">
    <location>
        <begin position="80"/>
        <end position="99"/>
    </location>
</feature>
<gene>
    <name evidence="2" type="ORF">NQ314_007376</name>
</gene>
<comment type="caution">
    <text evidence="2">The sequence shown here is derived from an EMBL/GenBank/DDBJ whole genome shotgun (WGS) entry which is preliminary data.</text>
</comment>
<sequence>MPMRRTARKMRRTAPKTSRTAPQMRRTAPPLRRKGARLRRTAPKLRRTDQRRVCYPLTLNLYLERRSKRNSRKKRTPRSENNIVQTVPNIDGSSTSRQCHTPPLPESLDRVTRLERLVEKLVGKQVETISRPHKVFIKPECIPEFCPGNPNLSSSKWIEKIEQLASVNHWDEPTMIFHMQSRLTGLARKWYDNLQTYQLSWDEWKELLLETFPEHQDFAVSLRKLMNRHKQETESWEQYYFDKMELIGACEIDGKKAVSCLIDGIRDTSIQAGARAGRYVTPGSLYAEYLSTLGSECTRRNGYTDQVKALIVPSHAQDVPVMVGQTFLNRPEILMVVSAEKVRLLPSDIDLRKIDDVAPKKIPLWAKVNTVIPPRAVMLVEVTSRGCFLGGVYVQGGPRAIPVKEHFVDECITKGQDGFVSIANLSWREIESPYELLFGYTPRGIANAVLDNEISVEPSRDQNILETRKTIQEQIEKKQAKRKAKYDAHRYVGPTYKVGEQVLVRTSATSNQGQSRKLLPKYTGPYVIIKVLDHNRYVIHDIKGSSRSQRQYKGIVSLDKLKAFNIEVSLDSNEESEETEMRKSS</sequence>
<reference evidence="2" key="1">
    <citation type="journal article" date="2023" name="Insect Mol. Biol.">
        <title>Genome sequencing provides insights into the evolution of gene families encoding plant cell wall-degrading enzymes in longhorned beetles.</title>
        <authorList>
            <person name="Shin N.R."/>
            <person name="Okamura Y."/>
            <person name="Kirsch R."/>
            <person name="Pauchet Y."/>
        </authorList>
    </citation>
    <scope>NUCLEOTIDE SEQUENCE</scope>
    <source>
        <strain evidence="2">RBIC_L_NR</strain>
    </source>
</reference>
<feature type="compositionally biased region" description="Basic residues" evidence="1">
    <location>
        <begin position="1"/>
        <end position="14"/>
    </location>
</feature>
<keyword evidence="3" id="KW-1185">Reference proteome</keyword>
<accession>A0AAV8YQT8</accession>
<protein>
    <recommendedName>
        <fullName evidence="4">Retrotransposon gag domain-containing protein</fullName>
    </recommendedName>
</protein>
<dbReference type="EMBL" id="JANEYF010001976">
    <property type="protein sequence ID" value="KAJ8953297.1"/>
    <property type="molecule type" value="Genomic_DNA"/>
</dbReference>
<evidence type="ECO:0000313" key="3">
    <source>
        <dbReference type="Proteomes" id="UP001162156"/>
    </source>
</evidence>
<dbReference type="PANTHER" id="PTHR33223">
    <property type="entry name" value="CCHC-TYPE DOMAIN-CONTAINING PROTEIN"/>
    <property type="match status" value="1"/>
</dbReference>
<feature type="compositionally biased region" description="Basic residues" evidence="1">
    <location>
        <begin position="66"/>
        <end position="76"/>
    </location>
</feature>
<feature type="region of interest" description="Disordered" evidence="1">
    <location>
        <begin position="65"/>
        <end position="106"/>
    </location>
</feature>
<evidence type="ECO:0008006" key="4">
    <source>
        <dbReference type="Google" id="ProtNLM"/>
    </source>
</evidence>
<feature type="region of interest" description="Disordered" evidence="1">
    <location>
        <begin position="1"/>
        <end position="49"/>
    </location>
</feature>
<feature type="compositionally biased region" description="Basic residues" evidence="1">
    <location>
        <begin position="31"/>
        <end position="45"/>
    </location>
</feature>